<proteinExistence type="predicted"/>
<evidence type="ECO:0000256" key="1">
    <source>
        <dbReference type="SAM" id="Coils"/>
    </source>
</evidence>
<accession>A0AAV2N8J2</accession>
<keyword evidence="1" id="KW-0175">Coiled coil</keyword>
<feature type="compositionally biased region" description="Basic and acidic residues" evidence="2">
    <location>
        <begin position="670"/>
        <end position="684"/>
    </location>
</feature>
<protein>
    <submittedName>
        <fullName evidence="3">Uncharacterized protein</fullName>
    </submittedName>
</protein>
<feature type="compositionally biased region" description="Polar residues" evidence="2">
    <location>
        <begin position="191"/>
        <end position="200"/>
    </location>
</feature>
<feature type="region of interest" description="Disordered" evidence="2">
    <location>
        <begin position="1"/>
        <end position="64"/>
    </location>
</feature>
<feature type="region of interest" description="Disordered" evidence="2">
    <location>
        <begin position="184"/>
        <end position="236"/>
    </location>
</feature>
<evidence type="ECO:0000313" key="4">
    <source>
        <dbReference type="Proteomes" id="UP001497644"/>
    </source>
</evidence>
<feature type="compositionally biased region" description="Polar residues" evidence="2">
    <location>
        <begin position="685"/>
        <end position="694"/>
    </location>
</feature>
<evidence type="ECO:0000256" key="2">
    <source>
        <dbReference type="SAM" id="MobiDB-lite"/>
    </source>
</evidence>
<feature type="compositionally biased region" description="Basic and acidic residues" evidence="2">
    <location>
        <begin position="1"/>
        <end position="14"/>
    </location>
</feature>
<feature type="compositionally biased region" description="Polar residues" evidence="2">
    <location>
        <begin position="41"/>
        <end position="58"/>
    </location>
</feature>
<feature type="region of interest" description="Disordered" evidence="2">
    <location>
        <begin position="472"/>
        <end position="502"/>
    </location>
</feature>
<gene>
    <name evidence="3" type="ORF">LPLAT_LOCUS2604</name>
</gene>
<feature type="coiled-coil region" evidence="1">
    <location>
        <begin position="321"/>
        <end position="397"/>
    </location>
</feature>
<feature type="region of interest" description="Disordered" evidence="2">
    <location>
        <begin position="655"/>
        <end position="695"/>
    </location>
</feature>
<feature type="compositionally biased region" description="Basic residues" evidence="2">
    <location>
        <begin position="656"/>
        <end position="666"/>
    </location>
</feature>
<feature type="compositionally biased region" description="Basic and acidic residues" evidence="2">
    <location>
        <begin position="487"/>
        <end position="500"/>
    </location>
</feature>
<keyword evidence="4" id="KW-1185">Reference proteome</keyword>
<organism evidence="3 4">
    <name type="scientific">Lasius platythorax</name>
    <dbReference type="NCBI Taxonomy" id="488582"/>
    <lineage>
        <taxon>Eukaryota</taxon>
        <taxon>Metazoa</taxon>
        <taxon>Ecdysozoa</taxon>
        <taxon>Arthropoda</taxon>
        <taxon>Hexapoda</taxon>
        <taxon>Insecta</taxon>
        <taxon>Pterygota</taxon>
        <taxon>Neoptera</taxon>
        <taxon>Endopterygota</taxon>
        <taxon>Hymenoptera</taxon>
        <taxon>Apocrita</taxon>
        <taxon>Aculeata</taxon>
        <taxon>Formicoidea</taxon>
        <taxon>Formicidae</taxon>
        <taxon>Formicinae</taxon>
        <taxon>Lasius</taxon>
        <taxon>Lasius</taxon>
    </lineage>
</organism>
<dbReference type="EMBL" id="OZ034834">
    <property type="protein sequence ID" value="CAL1676402.1"/>
    <property type="molecule type" value="Genomic_DNA"/>
</dbReference>
<name>A0AAV2N8J2_9HYME</name>
<evidence type="ECO:0000313" key="3">
    <source>
        <dbReference type="EMBL" id="CAL1676402.1"/>
    </source>
</evidence>
<reference evidence="3" key="1">
    <citation type="submission" date="2024-04" db="EMBL/GenBank/DDBJ databases">
        <authorList>
            <consortium name="Molecular Ecology Group"/>
        </authorList>
    </citation>
    <scope>NUCLEOTIDE SEQUENCE</scope>
</reference>
<sequence length="765" mass="84298">MRIESSARMEKRLSEPSGPPRQGLPSPSRKSKRRSNRRSNQLDSVPNTWTNGPQSEQDGGSLVPSVEYPTQMLWQSTGMPQNVPGNGQRLFTAMSDPSVCGYSPVPLTYTMQPVSLPTMYRMYQPMPMQNVRTVHSRHRRHCNEHLANVCPSANNNVVNGYGSLQENGRLESAVHIAHQNGDYASLPATANKDSGINSDELNSEQRRYSDPGLGPAENLPHSDNSDDSDSIKSGSSVTTISRSNKLVLSLIEQMTELKKYNSQLFKELSETKSNVEIIKEKLAQCKHSTPTDYQPGMLSGLIGEIREANKNCEEGLVTKVKSMLEERYHQQAKEMGELKTQLSKLTKEKEESDERVAKLEEELMALKLSATIEGREIAAFEEETLALRRELQEARASRTLAENHAAKCVNFAVSRSVTFDTPCVTSTPVRNALTDTCSLSLSVIPSAISSHTTSVLRSRSAEVAALSLVSEDANHGRNSEPGPASRDFPRSREDESDRCSETTTAVTCTSEDTVNAMGIESRDKIGKKSSGLADISSALKLKDCPVDLDRKEADIVDVAKGDDKVKLTMTEEEIETRHLTADSSEEQTGNDHQLRGKCANAEMTSIMEKDEARIVVSSSVLEEQKNLPSDTTSKVESTINHPSWQKICTFHNQRGSFKKPRRKNGNLRRSFSETDKNPCQDTKVDTSSSSTNDKTIIGASRDTMSEDEGCCSRSDDRTSRDIIEVPDVAVVSGGSIMPKNLCSTRTPISRTQTAPSRATYTTAYI</sequence>
<dbReference type="AlphaFoldDB" id="A0AAV2N8J2"/>
<dbReference type="Proteomes" id="UP001497644">
    <property type="component" value="Chromosome 11"/>
</dbReference>